<reference evidence="7" key="1">
    <citation type="submission" date="2020-07" db="EMBL/GenBank/DDBJ databases">
        <title>Complete genome sequencing of Coprobacter sp. strain 2CBH44.</title>
        <authorList>
            <person name="Sakamoto M."/>
            <person name="Murakami T."/>
            <person name="Mori H."/>
        </authorList>
    </citation>
    <scope>NUCLEOTIDE SEQUENCE [LARGE SCALE GENOMIC DNA]</scope>
    <source>
        <strain evidence="7">2CBH44</strain>
    </source>
</reference>
<name>A0A7G1I189_9BACT</name>
<organism evidence="6 7">
    <name type="scientific">Coprobacter secundus subsp. similis</name>
    <dbReference type="NCBI Taxonomy" id="2751153"/>
    <lineage>
        <taxon>Bacteria</taxon>
        <taxon>Pseudomonadati</taxon>
        <taxon>Bacteroidota</taxon>
        <taxon>Bacteroidia</taxon>
        <taxon>Bacteroidales</taxon>
        <taxon>Barnesiellaceae</taxon>
        <taxon>Coprobacter</taxon>
    </lineage>
</organism>
<evidence type="ECO:0000259" key="5">
    <source>
        <dbReference type="PROSITE" id="PS51635"/>
    </source>
</evidence>
<dbReference type="GO" id="GO:0016042">
    <property type="term" value="P:lipid catabolic process"/>
    <property type="evidence" value="ECO:0007669"/>
    <property type="project" value="UniProtKB-UniRule"/>
</dbReference>
<feature type="active site" description="Nucleophile" evidence="4">
    <location>
        <position position="51"/>
    </location>
</feature>
<keyword evidence="7" id="KW-1185">Reference proteome</keyword>
<dbReference type="PANTHER" id="PTHR14226:SF78">
    <property type="entry name" value="SLR0060 PROTEIN"/>
    <property type="match status" value="1"/>
</dbReference>
<feature type="short sequence motif" description="GXGXXG" evidence="4">
    <location>
        <begin position="22"/>
        <end position="27"/>
    </location>
</feature>
<dbReference type="InterPro" id="IPR002641">
    <property type="entry name" value="PNPLA_dom"/>
</dbReference>
<dbReference type="RefSeq" id="WP_021929675.1">
    <property type="nucleotide sequence ID" value="NZ_AP023322.1"/>
</dbReference>
<dbReference type="Pfam" id="PF01734">
    <property type="entry name" value="Patatin"/>
    <property type="match status" value="1"/>
</dbReference>
<dbReference type="InterPro" id="IPR016035">
    <property type="entry name" value="Acyl_Trfase/lysoPLipase"/>
</dbReference>
<dbReference type="CDD" id="cd07205">
    <property type="entry name" value="Pat_PNPLA6_PNPLA7_NTE1_like"/>
    <property type="match status" value="1"/>
</dbReference>
<dbReference type="KEGG" id="copr:Cop2CBH44_28370"/>
<accession>A0A7G1I189</accession>
<keyword evidence="2 4" id="KW-0442">Lipid degradation</keyword>
<keyword evidence="3 4" id="KW-0443">Lipid metabolism</keyword>
<dbReference type="PANTHER" id="PTHR14226">
    <property type="entry name" value="NEUROPATHY TARGET ESTERASE/SWISS CHEESE D.MELANOGASTER"/>
    <property type="match status" value="1"/>
</dbReference>
<evidence type="ECO:0000256" key="1">
    <source>
        <dbReference type="ARBA" id="ARBA00022801"/>
    </source>
</evidence>
<keyword evidence="1 4" id="KW-0378">Hydrolase</keyword>
<proteinExistence type="predicted"/>
<dbReference type="PROSITE" id="PS51635">
    <property type="entry name" value="PNPLA"/>
    <property type="match status" value="1"/>
</dbReference>
<dbReference type="AlphaFoldDB" id="A0A7G1I189"/>
<evidence type="ECO:0000313" key="7">
    <source>
        <dbReference type="Proteomes" id="UP000594042"/>
    </source>
</evidence>
<evidence type="ECO:0000256" key="4">
    <source>
        <dbReference type="PROSITE-ProRule" id="PRU01161"/>
    </source>
</evidence>
<evidence type="ECO:0000313" key="6">
    <source>
        <dbReference type="EMBL" id="BCI64484.1"/>
    </source>
</evidence>
<dbReference type="Gene3D" id="3.40.1090.10">
    <property type="entry name" value="Cytosolic phospholipase A2 catalytic domain"/>
    <property type="match status" value="2"/>
</dbReference>
<gene>
    <name evidence="6" type="ORF">Cop2CBH44_28370</name>
</gene>
<evidence type="ECO:0000256" key="2">
    <source>
        <dbReference type="ARBA" id="ARBA00022963"/>
    </source>
</evidence>
<feature type="domain" description="PNPLA" evidence="5">
    <location>
        <begin position="18"/>
        <end position="176"/>
    </location>
</feature>
<dbReference type="Proteomes" id="UP000594042">
    <property type="component" value="Chromosome"/>
</dbReference>
<feature type="short sequence motif" description="GXSXG" evidence="4">
    <location>
        <begin position="49"/>
        <end position="53"/>
    </location>
</feature>
<dbReference type="EMBL" id="AP023322">
    <property type="protein sequence ID" value="BCI64484.1"/>
    <property type="molecule type" value="Genomic_DNA"/>
</dbReference>
<dbReference type="GO" id="GO:0016787">
    <property type="term" value="F:hydrolase activity"/>
    <property type="evidence" value="ECO:0007669"/>
    <property type="project" value="UniProtKB-UniRule"/>
</dbReference>
<protein>
    <submittedName>
        <fullName evidence="6">Phospholipase</fullName>
    </submittedName>
</protein>
<dbReference type="SUPFAM" id="SSF52151">
    <property type="entry name" value="FabD/lysophospholipase-like"/>
    <property type="match status" value="1"/>
</dbReference>
<dbReference type="InterPro" id="IPR050301">
    <property type="entry name" value="NTE"/>
</dbReference>
<feature type="active site" description="Proton acceptor" evidence="4">
    <location>
        <position position="163"/>
    </location>
</feature>
<evidence type="ECO:0000256" key="3">
    <source>
        <dbReference type="ARBA" id="ARBA00023098"/>
    </source>
</evidence>
<sequence>MIENNEIPSTVKPYRLGLALSGGGARGFAHAGAIKALEEMELRPDVISGVSAGSVIGALYADGYTPDEIIDMFGRLSVSDLAEITVPRSSFFKIAKFRNFLKKVLRATNFEDLSIPLVITTTDLDNGRSVSFSSGPLLDVICASCSIPVLFSPVNIEGVHYVDGGVFRNFPVTPIRSSCDVIIGVNVNPLVAKEYKQSIIDIAERSYSFIFKSNSIIDSKLCDILIQTNEIIQYNIFDIDKLREIARYGYQDTKEVLLQKRESRSLEMIRERK</sequence>
<feature type="short sequence motif" description="DGA/G" evidence="4">
    <location>
        <begin position="163"/>
        <end position="165"/>
    </location>
</feature>